<evidence type="ECO:0000256" key="6">
    <source>
        <dbReference type="ARBA" id="ARBA00023163"/>
    </source>
</evidence>
<dbReference type="GO" id="GO:0006351">
    <property type="term" value="P:DNA-templated transcription"/>
    <property type="evidence" value="ECO:0007669"/>
    <property type="project" value="InterPro"/>
</dbReference>
<evidence type="ECO:0000256" key="5">
    <source>
        <dbReference type="ARBA" id="ARBA00022723"/>
    </source>
</evidence>
<evidence type="ECO:0000256" key="1">
    <source>
        <dbReference type="ARBA" id="ARBA00012418"/>
    </source>
</evidence>
<gene>
    <name evidence="12" type="ORF">Edafosvirus26_1</name>
</gene>
<proteinExistence type="inferred from homology"/>
<keyword evidence="4" id="KW-0548">Nucleotidyltransferase</keyword>
<evidence type="ECO:0000259" key="9">
    <source>
        <dbReference type="Pfam" id="PF04563"/>
    </source>
</evidence>
<protein>
    <recommendedName>
        <fullName evidence="1">DNA-directed RNA polymerase</fullName>
        <ecNumber evidence="1">2.7.7.6</ecNumber>
    </recommendedName>
</protein>
<dbReference type="PANTHER" id="PTHR20856">
    <property type="entry name" value="DNA-DIRECTED RNA POLYMERASE I SUBUNIT 2"/>
    <property type="match status" value="1"/>
</dbReference>
<dbReference type="SUPFAM" id="SSF64484">
    <property type="entry name" value="beta and beta-prime subunits of DNA dependent RNA-polymerase"/>
    <property type="match status" value="1"/>
</dbReference>
<dbReference type="GO" id="GO:0032549">
    <property type="term" value="F:ribonucleoside binding"/>
    <property type="evidence" value="ECO:0007669"/>
    <property type="project" value="InterPro"/>
</dbReference>
<dbReference type="EMBL" id="MK072091">
    <property type="protein sequence ID" value="AYV78699.1"/>
    <property type="molecule type" value="Genomic_DNA"/>
</dbReference>
<keyword evidence="2 12" id="KW-0240">DNA-directed RNA polymerase</keyword>
<dbReference type="GO" id="GO:0046872">
    <property type="term" value="F:metal ion binding"/>
    <property type="evidence" value="ECO:0007669"/>
    <property type="project" value="UniProtKB-KW"/>
</dbReference>
<evidence type="ECO:0000259" key="8">
    <source>
        <dbReference type="Pfam" id="PF04561"/>
    </source>
</evidence>
<evidence type="ECO:0000259" key="11">
    <source>
        <dbReference type="Pfam" id="PF04566"/>
    </source>
</evidence>
<dbReference type="Pfam" id="PF04561">
    <property type="entry name" value="RNA_pol_Rpb2_2"/>
    <property type="match status" value="1"/>
</dbReference>
<dbReference type="Pfam" id="PF04566">
    <property type="entry name" value="RNA_pol_Rpb2_4"/>
    <property type="match status" value="1"/>
</dbReference>
<dbReference type="GO" id="GO:0003899">
    <property type="term" value="F:DNA-directed RNA polymerase activity"/>
    <property type="evidence" value="ECO:0007669"/>
    <property type="project" value="UniProtKB-EC"/>
</dbReference>
<dbReference type="InterPro" id="IPR007642">
    <property type="entry name" value="RNA_pol_Rpb2_2"/>
</dbReference>
<dbReference type="GO" id="GO:0000428">
    <property type="term" value="C:DNA-directed RNA polymerase complex"/>
    <property type="evidence" value="ECO:0007669"/>
    <property type="project" value="UniProtKB-KW"/>
</dbReference>
<keyword evidence="3" id="KW-0808">Transferase</keyword>
<feature type="domain" description="RNA polymerase Rpb2" evidence="8">
    <location>
        <begin position="169"/>
        <end position="359"/>
    </location>
</feature>
<dbReference type="Pfam" id="PF04565">
    <property type="entry name" value="RNA_pol_Rpb2_3"/>
    <property type="match status" value="1"/>
</dbReference>
<feature type="domain" description="RNA polymerase Rpb2" evidence="10">
    <location>
        <begin position="427"/>
        <end position="490"/>
    </location>
</feature>
<dbReference type="Gene3D" id="3.90.1110.10">
    <property type="entry name" value="RNA polymerase Rpb2, domain 2"/>
    <property type="match status" value="1"/>
</dbReference>
<dbReference type="Pfam" id="PF04563">
    <property type="entry name" value="RNA_pol_Rpb2_1"/>
    <property type="match status" value="1"/>
</dbReference>
<dbReference type="InterPro" id="IPR037034">
    <property type="entry name" value="RNA_pol_Rpb2_2_sf"/>
</dbReference>
<feature type="non-terminal residue" evidence="12">
    <location>
        <position position="1"/>
    </location>
</feature>
<evidence type="ECO:0000313" key="12">
    <source>
        <dbReference type="EMBL" id="AYV78699.1"/>
    </source>
</evidence>
<evidence type="ECO:0000256" key="7">
    <source>
        <dbReference type="RuleBase" id="RU000434"/>
    </source>
</evidence>
<dbReference type="Gene3D" id="3.90.1100.10">
    <property type="match status" value="1"/>
</dbReference>
<evidence type="ECO:0000256" key="4">
    <source>
        <dbReference type="ARBA" id="ARBA00022695"/>
    </source>
</evidence>
<comment type="similarity">
    <text evidence="7">Belongs to the RNA polymerase beta chain family.</text>
</comment>
<name>A0A3G4ZZ87_9VIRU</name>
<dbReference type="InterPro" id="IPR007644">
    <property type="entry name" value="RNA_pol_bsu_protrusion"/>
</dbReference>
<dbReference type="InterPro" id="IPR015712">
    <property type="entry name" value="DNA-dir_RNA_pol_su2"/>
</dbReference>
<evidence type="ECO:0000259" key="10">
    <source>
        <dbReference type="Pfam" id="PF04565"/>
    </source>
</evidence>
<evidence type="ECO:0000256" key="2">
    <source>
        <dbReference type="ARBA" id="ARBA00022478"/>
    </source>
</evidence>
<organism evidence="12">
    <name type="scientific">Edafosvirus sp</name>
    <dbReference type="NCBI Taxonomy" id="2487765"/>
    <lineage>
        <taxon>Viruses</taxon>
        <taxon>Varidnaviria</taxon>
        <taxon>Bamfordvirae</taxon>
        <taxon>Nucleocytoviricota</taxon>
        <taxon>Megaviricetes</taxon>
        <taxon>Imitervirales</taxon>
        <taxon>Mimiviridae</taxon>
        <taxon>Klosneuvirinae</taxon>
    </lineage>
</organism>
<feature type="domain" description="RNA polymerase beta subunit protrusion" evidence="9">
    <location>
        <begin position="16"/>
        <end position="402"/>
    </location>
</feature>
<evidence type="ECO:0000256" key="3">
    <source>
        <dbReference type="ARBA" id="ARBA00022679"/>
    </source>
</evidence>
<sequence>DLYFNRYGIMYSHLYNSFNQFLDENIKNFLKNGDNMFFEKITKDKVIRYKFEFDNISIRPPMLDNEDELMFPSDARNRNLTYAAKLIATVTQIQETVDIATDEVKRKVIGQPENEVPLANIPIMMRSKYCSLNIKKGYNQSECEYDPGGYYIVNGSEKVIISQERMCDNKPLVFIKKDSGSQIYTVQVNSRSNKINGLTQIITVRMKKDQLLNIRVPILSEIPVFILFRALGIESDKDIINYVVYDNKDNDMINLVRMSLDQSKNEKGMKIQTQEEALQFLVNKMRIIRKYSETDKNVKEQQRKMHLLDLLENNFIPHIEGNKIYKAFYLGYMINRLLQCYLGRIPADDRDSFVNKRIDLAGSLMEELFRQYYRKMLNECNKFFKKRNTDDENPLNIINQIKPNIIEQGLKAALLTGSWGRKKGVAQMLQRLTYLQTLSFLRRIDSPSVDASTSKLTNPRHLHPTQIGPMCPIETPEHSKVGLVKNLSMIGNITIMLNSQVLIIKDFLKDKIINLMDVESSNIRAYTKVFLNGEWVGMHTEPFKLVKDLRSKKLNGSIDATTSIIHDIENMEIKIFCDGGRVYRPVLRVENNEVLLKRSHLDLIATNGLQGKNETMITNWDEFMIKHPGVLEYIDLDEQMYAMIAKHITDVEKMRKIMISSIDKVKDIKNNSVINRYDDMVFVRYNYSEIHASFLIGIIATNIPFCNHNQGPRNIFQYAQGFGIGSPLCSSLCHSKNYGKSYI</sequence>
<dbReference type="GO" id="GO:0003677">
    <property type="term" value="F:DNA binding"/>
    <property type="evidence" value="ECO:0007669"/>
    <property type="project" value="InterPro"/>
</dbReference>
<dbReference type="InterPro" id="IPR007645">
    <property type="entry name" value="RNA_pol_Rpb2_3"/>
</dbReference>
<dbReference type="EC" id="2.7.7.6" evidence="1"/>
<reference evidence="12" key="1">
    <citation type="submission" date="2018-10" db="EMBL/GenBank/DDBJ databases">
        <title>Hidden diversity of soil giant viruses.</title>
        <authorList>
            <person name="Schulz F."/>
            <person name="Alteio L."/>
            <person name="Goudeau D."/>
            <person name="Ryan E.M."/>
            <person name="Malmstrom R.R."/>
            <person name="Blanchard J."/>
            <person name="Woyke T."/>
        </authorList>
    </citation>
    <scope>NUCLEOTIDE SEQUENCE</scope>
    <source>
        <strain evidence="12">EDV1</strain>
    </source>
</reference>
<keyword evidence="6" id="KW-0804">Transcription</keyword>
<accession>A0A3G4ZZ87</accession>
<keyword evidence="5" id="KW-0479">Metal-binding</keyword>
<dbReference type="InterPro" id="IPR007646">
    <property type="entry name" value="RNA_pol_Rpb2_4"/>
</dbReference>
<feature type="domain" description="RNA polymerase Rpb2" evidence="11">
    <location>
        <begin position="529"/>
        <end position="590"/>
    </location>
</feature>